<dbReference type="GO" id="GO:1904262">
    <property type="term" value="P:negative regulation of TORC1 signaling"/>
    <property type="evidence" value="ECO:0000318"/>
    <property type="project" value="GO_Central"/>
</dbReference>
<evidence type="ECO:0000313" key="3">
    <source>
        <dbReference type="Proteomes" id="UP000001926"/>
    </source>
</evidence>
<gene>
    <name evidence="2" type="ORF">EHI_065120</name>
</gene>
<reference evidence="2" key="1">
    <citation type="journal article" date="2005" name="Nature">
        <title>The genome of the protist parasite Entamoeba histolytica.</title>
        <authorList>
            <person name="Loftus B."/>
            <person name="Anderson I."/>
            <person name="Davies R."/>
            <person name="Alsmark U.C."/>
            <person name="Samuelson J."/>
            <person name="Amedeo P."/>
            <person name="Roncaglia P."/>
            <person name="Berriman M."/>
            <person name="Hirt R.P."/>
            <person name="Mann B.J."/>
            <person name="Nozaki T."/>
            <person name="Suh B."/>
            <person name="Pop M."/>
            <person name="Duchene M."/>
            <person name="Ackers J."/>
            <person name="Tannich E."/>
            <person name="Leippe M."/>
            <person name="Hofer M."/>
            <person name="Bruchhaus I."/>
            <person name="Willhoeft U."/>
            <person name="Bhattacharya A."/>
            <person name="Chillingworth T."/>
            <person name="Churcher C."/>
            <person name="Hance Z."/>
            <person name="Harris B."/>
            <person name="Harris D."/>
            <person name="Jagels K."/>
            <person name="Moule S."/>
            <person name="Mungall K."/>
            <person name="Ormond D."/>
            <person name="Squares R."/>
            <person name="Whitehead S."/>
            <person name="Quail M.A."/>
            <person name="Rabbinowitsch E."/>
            <person name="Norbertczak H."/>
            <person name="Price C."/>
            <person name="Wang Z."/>
            <person name="Guillen N."/>
            <person name="Gilchrist C."/>
            <person name="Stroup S.E."/>
            <person name="Bhattacharya S."/>
            <person name="Lohia A."/>
            <person name="Foster P.G."/>
            <person name="Sicheritz-Ponten T."/>
            <person name="Weber C."/>
            <person name="Singh U."/>
            <person name="Mukherjee C."/>
            <person name="El-Sayed N.M."/>
            <person name="Petri W.A.Jr."/>
            <person name="Clark C.G."/>
            <person name="Embley T.M."/>
            <person name="Barrell B."/>
            <person name="Fraser C.M."/>
            <person name="Hall N."/>
        </authorList>
    </citation>
    <scope>NUCLEOTIDE SEQUENCE [LARGE SCALE GENOMIC DNA]</scope>
    <source>
        <strain evidence="2">HM-1:IMSS</strain>
    </source>
</reference>
<feature type="non-terminal residue" evidence="2">
    <location>
        <position position="282"/>
    </location>
</feature>
<dbReference type="VEuPathDB" id="AmoebaDB:EHI_065120"/>
<dbReference type="Pfam" id="PF03666">
    <property type="entry name" value="NPR3"/>
    <property type="match status" value="1"/>
</dbReference>
<dbReference type="VEuPathDB" id="AmoebaDB:EHI7A_007560"/>
<dbReference type="VEuPathDB" id="AmoebaDB:KM1_018080"/>
<dbReference type="GO" id="GO:0034198">
    <property type="term" value="P:cellular response to amino acid starvation"/>
    <property type="evidence" value="ECO:0000318"/>
    <property type="project" value="GO_Central"/>
</dbReference>
<evidence type="ECO:0000256" key="1">
    <source>
        <dbReference type="RuleBase" id="RU368069"/>
    </source>
</evidence>
<dbReference type="GeneID" id="6220768"/>
<feature type="non-terminal residue" evidence="2">
    <location>
        <position position="1"/>
    </location>
</feature>
<proteinExistence type="inferred from homology"/>
<dbReference type="PANTHER" id="PTHR13153:SF5">
    <property type="entry name" value="GATOR COMPLEX PROTEIN NPRL3"/>
    <property type="match status" value="1"/>
</dbReference>
<dbReference type="VEuPathDB" id="AmoebaDB:EHI5A_017830"/>
<protein>
    <submittedName>
        <fullName evidence="2">Uncharacterized protein</fullName>
    </submittedName>
</protein>
<evidence type="ECO:0000313" key="2">
    <source>
        <dbReference type="EMBL" id="EDS88580.1"/>
    </source>
</evidence>
<name>B1N628_ENTH1</name>
<dbReference type="OrthoDB" id="18648at2759"/>
<keyword evidence="3" id="KW-1185">Reference proteome</keyword>
<dbReference type="InParanoid" id="B1N628"/>
<dbReference type="OMA" id="WRENINR"/>
<dbReference type="GO" id="GO:0010508">
    <property type="term" value="P:positive regulation of autophagy"/>
    <property type="evidence" value="ECO:0000318"/>
    <property type="project" value="GO_Central"/>
</dbReference>
<dbReference type="PANTHER" id="PTHR13153">
    <property type="entry name" value="CGTHBA PROTEIN -14 GENE PROTEIN"/>
    <property type="match status" value="1"/>
</dbReference>
<dbReference type="KEGG" id="ehi:EHI_065120"/>
<dbReference type="HOGENOM" id="CLU_989000_0_0_1"/>
<dbReference type="GO" id="GO:1990130">
    <property type="term" value="C:GATOR1 complex"/>
    <property type="evidence" value="ECO:0000318"/>
    <property type="project" value="GO_Central"/>
</dbReference>
<dbReference type="AlphaFoldDB" id="B1N628"/>
<accession>B1N628</accession>
<dbReference type="InterPro" id="IPR005365">
    <property type="entry name" value="Npr3"/>
</dbReference>
<dbReference type="VEuPathDB" id="AmoebaDB:EHI8A_018320"/>
<dbReference type="Proteomes" id="UP000001926">
    <property type="component" value="Partially assembled WGS sequence"/>
</dbReference>
<dbReference type="EMBL" id="DS572647">
    <property type="protein sequence ID" value="EDS88580.1"/>
    <property type="molecule type" value="Genomic_DNA"/>
</dbReference>
<dbReference type="RefSeq" id="XP_001914644.1">
    <property type="nucleotide sequence ID" value="XM_001914609.1"/>
</dbReference>
<sequence>ISKALILEEINSGYVSTQVRKIFSTRQKFCQENIRRDVPLTYKELVTEIITKSDLASAMQKIFIDLKTNGVAHTKMNKKYLPPISLKNYDDVFSQQLLPYHSIFLFKTSKEWISCLTNSDDLILLPEQFPHIQNKGFFEKVKKVLQVSTPQTSLQYLSMTTEIPLLEIYDVVRYLVYWGKAKVIEAVFLDDVYILSPSKETQPVKTLAMRFKEECGGDITKVLNSFIEKKTLDKILEPIPEGDQDSFVEAFTWLIAHDVLIRVRKYLCTSMEKQTERDSSKT</sequence>
<comment type="similarity">
    <text evidence="1">Belongs to the NPR3 family.</text>
</comment>
<reference evidence="2" key="2">
    <citation type="submission" date="2007-03" db="EMBL/GenBank/DDBJ databases">
        <authorList>
            <person name="Lorenzi H."/>
            <person name="Amedeo P."/>
            <person name="Inman J."/>
            <person name="Schobel S."/>
            <person name="Caler E."/>
        </authorList>
    </citation>
    <scope>GENOME REANNOTATION</scope>
    <source>
        <strain evidence="2">HM-1:IMSS</strain>
    </source>
</reference>
<organism evidence="2 3">
    <name type="scientific">Entamoeba histolytica (strain ATCC 30459 / HM-1:IMSS / ABRM)</name>
    <dbReference type="NCBI Taxonomy" id="294381"/>
    <lineage>
        <taxon>Eukaryota</taxon>
        <taxon>Amoebozoa</taxon>
        <taxon>Evosea</taxon>
        <taxon>Archamoebae</taxon>
        <taxon>Mastigamoebida</taxon>
        <taxon>Entamoebidae</taxon>
        <taxon>Entamoeba</taxon>
    </lineage>
</organism>
<dbReference type="STRING" id="5759.B1N628"/>